<evidence type="ECO:0000313" key="3">
    <source>
        <dbReference type="Proteomes" id="UP000196005"/>
    </source>
</evidence>
<evidence type="ECO:0000313" key="2">
    <source>
        <dbReference type="EMBL" id="ARU48813.1"/>
    </source>
</evidence>
<reference evidence="3" key="1">
    <citation type="submission" date="2017-05" db="EMBL/GenBank/DDBJ databases">
        <title>Dechlorination kinetics govern the competition between two new strains of the genus Sulfurospirillum.</title>
        <authorList>
            <person name="Buttet G.F."/>
            <person name="Murray A.M."/>
            <person name="Goris T."/>
            <person name="Burion M."/>
            <person name="Lin B."/>
            <person name="Rolle M."/>
            <person name="Maillard J."/>
        </authorList>
    </citation>
    <scope>NUCLEOTIDE SEQUENCE [LARGE SCALE GENOMIC DNA]</scope>
    <source>
        <strain evidence="3">SL2-1</strain>
    </source>
</reference>
<feature type="transmembrane region" description="Helical" evidence="1">
    <location>
        <begin position="68"/>
        <end position="89"/>
    </location>
</feature>
<sequence length="129" mass="14750">MLLSIHFCLILPSFTLYKESKLTERRIGVFLASMILLFAFLMAQSIIIKNELHGTFGRSIVDMLMASIGIMGVWLFIVAIFLLSMTLLVESSISDFLTFMKPAFTKTKIKEYKGEEEERSVAEEKKDKK</sequence>
<dbReference type="Proteomes" id="UP000196005">
    <property type="component" value="Chromosome"/>
</dbReference>
<keyword evidence="1" id="KW-1133">Transmembrane helix</keyword>
<keyword evidence="1" id="KW-0812">Transmembrane</keyword>
<dbReference type="KEGG" id="suls:Sdiek1_1651"/>
<proteinExistence type="predicted"/>
<keyword evidence="1" id="KW-0472">Membrane</keyword>
<gene>
    <name evidence="2" type="ORF">Sdiek1_1651</name>
</gene>
<organism evidence="2 3">
    <name type="scientific">Sulfurospirillum diekertiae</name>
    <dbReference type="NCBI Taxonomy" id="1854492"/>
    <lineage>
        <taxon>Bacteria</taxon>
        <taxon>Pseudomonadati</taxon>
        <taxon>Campylobacterota</taxon>
        <taxon>Epsilonproteobacteria</taxon>
        <taxon>Campylobacterales</taxon>
        <taxon>Sulfurospirillaceae</taxon>
        <taxon>Sulfurospirillum</taxon>
    </lineage>
</organism>
<accession>A0A1Y0HNM0</accession>
<dbReference type="EMBL" id="CP021416">
    <property type="protein sequence ID" value="ARU48813.1"/>
    <property type="molecule type" value="Genomic_DNA"/>
</dbReference>
<keyword evidence="3" id="KW-1185">Reference proteome</keyword>
<protein>
    <submittedName>
        <fullName evidence="2">Uncharacterized protein</fullName>
    </submittedName>
</protein>
<evidence type="ECO:0000256" key="1">
    <source>
        <dbReference type="SAM" id="Phobius"/>
    </source>
</evidence>
<name>A0A1Y0HNM0_9BACT</name>
<feature type="transmembrane region" description="Helical" evidence="1">
    <location>
        <begin position="27"/>
        <end position="48"/>
    </location>
</feature>
<dbReference type="AlphaFoldDB" id="A0A1Y0HNM0"/>